<comment type="caution">
    <text evidence="8">The sequence shown here is derived from an EMBL/GenBank/DDBJ whole genome shotgun (WGS) entry which is preliminary data.</text>
</comment>
<name>A0A6V7WL78_MELEN</name>
<feature type="domain" description="Helicase C-terminal" evidence="7">
    <location>
        <begin position="429"/>
        <end position="643"/>
    </location>
</feature>
<dbReference type="InterPro" id="IPR014756">
    <property type="entry name" value="Ig_E-set"/>
</dbReference>
<dbReference type="SUPFAM" id="SSF52540">
    <property type="entry name" value="P-loop containing nucleoside triphosphate hydrolases"/>
    <property type="match status" value="4"/>
</dbReference>
<dbReference type="Pfam" id="PF00270">
    <property type="entry name" value="DEAD"/>
    <property type="match status" value="2"/>
</dbReference>
<dbReference type="SUPFAM" id="SSF46785">
    <property type="entry name" value="Winged helix' DNA-binding domain"/>
    <property type="match status" value="2"/>
</dbReference>
<organism evidence="8 9">
    <name type="scientific">Meloidogyne enterolobii</name>
    <name type="common">Root-knot nematode worm</name>
    <name type="synonym">Meloidogyne mayaguensis</name>
    <dbReference type="NCBI Taxonomy" id="390850"/>
    <lineage>
        <taxon>Eukaryota</taxon>
        <taxon>Metazoa</taxon>
        <taxon>Ecdysozoa</taxon>
        <taxon>Nematoda</taxon>
        <taxon>Chromadorea</taxon>
        <taxon>Rhabditida</taxon>
        <taxon>Tylenchina</taxon>
        <taxon>Tylenchomorpha</taxon>
        <taxon>Tylenchoidea</taxon>
        <taxon>Meloidogynidae</taxon>
        <taxon>Meloidogyninae</taxon>
        <taxon>Meloidogyne</taxon>
    </lineage>
</organism>
<dbReference type="CDD" id="cd18795">
    <property type="entry name" value="SF2_C_Ski2"/>
    <property type="match status" value="2"/>
</dbReference>
<dbReference type="Pfam" id="PF23445">
    <property type="entry name" value="WHD_SNRNP200"/>
    <property type="match status" value="2"/>
</dbReference>
<dbReference type="SMART" id="SM00382">
    <property type="entry name" value="AAA"/>
    <property type="match status" value="2"/>
</dbReference>
<dbReference type="SMART" id="SM00973">
    <property type="entry name" value="Sec63"/>
    <property type="match status" value="2"/>
</dbReference>
<dbReference type="InterPro" id="IPR001650">
    <property type="entry name" value="Helicase_C-like"/>
</dbReference>
<keyword evidence="1" id="KW-0547">Nucleotide-binding</keyword>
<keyword evidence="2" id="KW-0378">Hydrolase</keyword>
<dbReference type="InterPro" id="IPR050474">
    <property type="entry name" value="Hel308_SKI2-like"/>
</dbReference>
<dbReference type="PROSITE" id="PS51192">
    <property type="entry name" value="HELICASE_ATP_BIND_1"/>
    <property type="match status" value="2"/>
</dbReference>
<dbReference type="Gene3D" id="2.60.40.150">
    <property type="entry name" value="C2 domain"/>
    <property type="match status" value="2"/>
</dbReference>
<dbReference type="InterPro" id="IPR004179">
    <property type="entry name" value="Sec63-dom"/>
</dbReference>
<dbReference type="InterPro" id="IPR014001">
    <property type="entry name" value="Helicase_ATP-bd"/>
</dbReference>
<keyword evidence="4" id="KW-0067">ATP-binding</keyword>
<dbReference type="GO" id="GO:0005524">
    <property type="term" value="F:ATP binding"/>
    <property type="evidence" value="ECO:0007669"/>
    <property type="project" value="UniProtKB-KW"/>
</dbReference>
<dbReference type="GO" id="GO:0016787">
    <property type="term" value="F:hydrolase activity"/>
    <property type="evidence" value="ECO:0007669"/>
    <property type="project" value="UniProtKB-KW"/>
</dbReference>
<dbReference type="FunFam" id="3.40.50.300:FF:000062">
    <property type="entry name" value="U5 small nuclear ribonucleoprotein helicase"/>
    <property type="match status" value="1"/>
</dbReference>
<evidence type="ECO:0000256" key="4">
    <source>
        <dbReference type="ARBA" id="ARBA00022840"/>
    </source>
</evidence>
<dbReference type="FunFam" id="3.40.50.300:FF:000231">
    <property type="entry name" value="Activating signal cointegrator 1 complex subunit 3"/>
    <property type="match status" value="1"/>
</dbReference>
<dbReference type="InterPro" id="IPR011545">
    <property type="entry name" value="DEAD/DEAH_box_helicase_dom"/>
</dbReference>
<gene>
    <name evidence="8" type="ORF">MENT_LOCUS40366</name>
</gene>
<dbReference type="FunFam" id="1.10.10.10:FF:000024">
    <property type="entry name" value="U5 small nuclear ribonucleoprotein helicase"/>
    <property type="match status" value="1"/>
</dbReference>
<dbReference type="InterPro" id="IPR035892">
    <property type="entry name" value="C2_domain_sf"/>
</dbReference>
<reference evidence="8 9" key="1">
    <citation type="submission" date="2020-08" db="EMBL/GenBank/DDBJ databases">
        <authorList>
            <person name="Koutsovoulos G."/>
            <person name="Danchin GJ E."/>
        </authorList>
    </citation>
    <scope>NUCLEOTIDE SEQUENCE [LARGE SCALE GENOMIC DNA]</scope>
</reference>
<dbReference type="Proteomes" id="UP000580250">
    <property type="component" value="Unassembled WGS sequence"/>
</dbReference>
<evidence type="ECO:0000256" key="3">
    <source>
        <dbReference type="ARBA" id="ARBA00022806"/>
    </source>
</evidence>
<dbReference type="InterPro" id="IPR027417">
    <property type="entry name" value="P-loop_NTPase"/>
</dbReference>
<dbReference type="PIRSF" id="PIRSF039073">
    <property type="entry name" value="BRR2"/>
    <property type="match status" value="1"/>
</dbReference>
<dbReference type="InterPro" id="IPR057842">
    <property type="entry name" value="WH_MER3"/>
</dbReference>
<dbReference type="GO" id="GO:0003676">
    <property type="term" value="F:nucleic acid binding"/>
    <property type="evidence" value="ECO:0007669"/>
    <property type="project" value="InterPro"/>
</dbReference>
<accession>A0A6V7WL78</accession>
<dbReference type="SMART" id="SM00490">
    <property type="entry name" value="HELICc"/>
    <property type="match status" value="2"/>
</dbReference>
<protein>
    <submittedName>
        <fullName evidence="8">Uncharacterized protein</fullName>
    </submittedName>
</protein>
<feature type="domain" description="Helicase ATP-binding" evidence="6">
    <location>
        <begin position="178"/>
        <end position="362"/>
    </location>
</feature>
<dbReference type="SUPFAM" id="SSF158702">
    <property type="entry name" value="Sec63 N-terminal domain-like"/>
    <property type="match status" value="2"/>
</dbReference>
<feature type="domain" description="Helicase C-terminal" evidence="7">
    <location>
        <begin position="1277"/>
        <end position="1474"/>
    </location>
</feature>
<dbReference type="FunFam" id="1.10.3380.10:FF:000002">
    <property type="entry name" value="Activating signal cointegrator 1 complex subunit 3"/>
    <property type="match status" value="1"/>
</dbReference>
<dbReference type="GO" id="GO:0004386">
    <property type="term" value="F:helicase activity"/>
    <property type="evidence" value="ECO:0007669"/>
    <property type="project" value="UniProtKB-KW"/>
</dbReference>
<proteinExistence type="predicted"/>
<evidence type="ECO:0000256" key="2">
    <source>
        <dbReference type="ARBA" id="ARBA00022801"/>
    </source>
</evidence>
<dbReference type="SMART" id="SM00487">
    <property type="entry name" value="DEXDc"/>
    <property type="match status" value="2"/>
</dbReference>
<evidence type="ECO:0000313" key="8">
    <source>
        <dbReference type="EMBL" id="CAD2187764.1"/>
    </source>
</evidence>
<dbReference type="Gene3D" id="1.10.10.10">
    <property type="entry name" value="Winged helix-like DNA-binding domain superfamily/Winged helix DNA-binding domain"/>
    <property type="match status" value="2"/>
</dbReference>
<feature type="domain" description="Helicase ATP-binding" evidence="6">
    <location>
        <begin position="1066"/>
        <end position="1244"/>
    </location>
</feature>
<dbReference type="Pfam" id="PF02889">
    <property type="entry name" value="Sec63"/>
    <property type="match status" value="2"/>
</dbReference>
<evidence type="ECO:0000259" key="6">
    <source>
        <dbReference type="PROSITE" id="PS51192"/>
    </source>
</evidence>
<dbReference type="EMBL" id="CAJEWN010000653">
    <property type="protein sequence ID" value="CAD2187764.1"/>
    <property type="molecule type" value="Genomic_DNA"/>
</dbReference>
<comment type="function">
    <text evidence="5">Catalyzes the ATP-dependent unwinding of U4/U6 RNA duplices, an essential step in the assembly of a catalytically active spliceosome. Plays a role in pre-mRNA splicing.</text>
</comment>
<dbReference type="FunFam" id="1.10.3380.10:FF:000001">
    <property type="entry name" value="U5 small nuclear ribonucleoprotein helicase"/>
    <property type="match status" value="1"/>
</dbReference>
<dbReference type="PROSITE" id="PS51194">
    <property type="entry name" value="HELICASE_CTER"/>
    <property type="match status" value="2"/>
</dbReference>
<dbReference type="Gene3D" id="1.10.3380.10">
    <property type="entry name" value="Sec63 N-terminal domain-like domain"/>
    <property type="match status" value="2"/>
</dbReference>
<evidence type="ECO:0000256" key="5">
    <source>
        <dbReference type="ARBA" id="ARBA00054527"/>
    </source>
</evidence>
<evidence type="ECO:0000259" key="7">
    <source>
        <dbReference type="PROSITE" id="PS51194"/>
    </source>
</evidence>
<dbReference type="InterPro" id="IPR036390">
    <property type="entry name" value="WH_DNA-bd_sf"/>
</dbReference>
<dbReference type="PANTHER" id="PTHR47961">
    <property type="entry name" value="DNA POLYMERASE THETA, PUTATIVE (AFU_ORTHOLOGUE AFUA_1G05260)-RELATED"/>
    <property type="match status" value="1"/>
</dbReference>
<dbReference type="FunFam" id="3.40.50.300:FF:000254">
    <property type="entry name" value="U5 small nuclear ribonucleoprotein helicase"/>
    <property type="match status" value="1"/>
</dbReference>
<dbReference type="Pfam" id="PF00271">
    <property type="entry name" value="Helicase_C"/>
    <property type="match status" value="2"/>
</dbReference>
<dbReference type="PANTHER" id="PTHR47961:SF13">
    <property type="entry name" value="ACTIVATING SIGNAL COINTEGRATOR 1 COMPLEX SUBUNIT 3"/>
    <property type="match status" value="1"/>
</dbReference>
<dbReference type="FunFam" id="3.40.50.300:FF:000102">
    <property type="entry name" value="RNA helicase, activating signal cointegrator 1"/>
    <property type="match status" value="1"/>
</dbReference>
<keyword evidence="3" id="KW-0347">Helicase</keyword>
<dbReference type="OrthoDB" id="5575at2759"/>
<dbReference type="FunFam" id="1.10.10.10:FF:000012">
    <property type="entry name" value="U5 small nuclear ribonucleoprotein helicase"/>
    <property type="match status" value="1"/>
</dbReference>
<dbReference type="Gene3D" id="3.40.50.300">
    <property type="entry name" value="P-loop containing nucleotide triphosphate hydrolases"/>
    <property type="match status" value="4"/>
</dbReference>
<evidence type="ECO:0000313" key="9">
    <source>
        <dbReference type="Proteomes" id="UP000580250"/>
    </source>
</evidence>
<evidence type="ECO:0000256" key="1">
    <source>
        <dbReference type="ARBA" id="ARBA00022741"/>
    </source>
</evidence>
<dbReference type="InterPro" id="IPR003593">
    <property type="entry name" value="AAA+_ATPase"/>
</dbReference>
<dbReference type="SUPFAM" id="SSF81296">
    <property type="entry name" value="E set domains"/>
    <property type="match status" value="1"/>
</dbReference>
<sequence length="1908" mass="218323">MDASTNCKKNAKKSADNIHETLFALPSSVTSYQDDAGPSTSSNSLSTNSQLRFFYKPEMIKWENKFFEIDEKEEEEEEAILSQFLNEQQQNSKQNNYFECQTKFVNLPVHGCKMALPEGSTSKSSTLCEEIHIPPPIDNNKKFLANFPRLKIDELDEFAQTAFDGIKSLNVIQSQVFDQAYNTLNNLLICAPTGAGKTNIALLTILRTIRDNRTKNGKINKNAFKVIYLAPMKALATEMTSNFSKRLGRLGLKTRELTGDSQLSRKRFRKHRFVLVLTPEKWDVITRKSDDEELSQLVRLLIIDEVHLLHDDRGPVIEAIIARTLRRIEVYHQNIRIVGLSATLPNYNDVATFLRVDPTQGLFHFDGRFRPVPLAQTFLGVRDSERQAIVLQREREKAIRKGEKPPTKISQNKLMTQKEMMDEVCYQKCVKFLYDKHQVLIFVHSRNATGQLARTFIDKAANSNQRELFLVEKGGEVTSSYLKAKKAMNNAQSRELQFLFQSGLGIHHAGLTRHDRHLMEKMFTEGAIRVMMCTATLAWGVNLPAYAVIIRGTEIFDPQKGIFTDIGILDVQQIFGRAGRPQYEDMGHGVIITNVQKLAHYIEMFHRQTPIESQFQSRILNNLNAEIASGAISNISEAIEWIHFTYFYIRLRKNPLQYGVDWKELRRDSQLNAYLSDFCHSAARRLDGNRMIRYDPINNFVSATDLGRIASNYYIGFETIELINDHNGPISLTEMMTDEMIIALISSCSEFAQIKNRDSEMTELDELASFGANLKIRSGLATTAGKVNCLLQSYISRAFVKDFALSSELYYISQNAGRIARAIFEIALRRGWAQTTEACLTMAKCIEQRLWPFNSPLRHLADVDLLSFNIVQKIESRRMNLFSLYDMDAKDLGYLCSGDGKVIYEAIRMLPFIDVEANIRPITCTIIQIEALLYPSFTWCDRLGGAQRFWVIVEDADANIILHHEIFILLKKMAISGDPQRLIFTIPVNEDQVKHQYLLRVASDRYIVEDTVVPLTLATTVMPTSIKPHTDLLDLEPLPLSALKNVEYQQLYSFQFFNPVQTQVFHTLYATDENSLIGAPTSSGKTLCAELAIFRLFNLRPLKKCVYIAPLKALVRERVLDWEQKFNKKLGFPIVEVSGDNTPDVEELNLASILVTTPEKWDGITRCAETRRYVQEVELLIIDEIHLLGVERGAVLEAIVTRIKTLARRRELAKLPIRIIGLSTALANAGDVADWIGVPDSALFNFRPSVRPVPIQVHIQGFPGQHYCPRMGLMNKPAFQYIKQFSPSKPVLIFVASRRQTRLTSMALLSLLQREPDSKQHQWLKMEQLELEALLKDVRDDNLALTLNYGIGMHHAGLQHSERALVERLFVERKIQILVATATLAWGINVPAHLVIVKGTEYYDGKTHKYIDFPVTDVLQMIGRAGRPQYDTSAVAVVFVQDVKKNFYKRFLYEPFPVESNLLPVLPNHVNAEICSGSIVNRQQIVEYLAGTYLYRRLFANPAYYGIEQLNNKELTTFLSTTVDSCLVELCASYCILPDLENDGYIHSTPFGRIASRYYLEHRTIRHFRERICQGMSVEQLLLCLTECPEYEEIPVRHNEDQINREIQAFLPIKLEVSNWESSHVKTHLLYQAHFSRMHLPVDYITDQRSIIESCIRILQAMFDFCVEMHLLNTTLNVLILQQQIFQARWYTDHPLLCLPHLSAHSIDGIGPLCSIPQIKERLGIYQLNNGQKLNKKEEKRIITELCSKSILSEKEADELLKALLQWPILSLEQIYLLPRQKKQRQKFEEKLIINVGMNEKNLELSASTNYKIFVSLRLCGPYLSNSNAFCPKFPKKRTAGWILLLGDATTNRLWGHERIPSLIEEQKIARLRILTPNEPGIYQLLLLVISDTYLGIDQQYMLNFKVV</sequence>
<dbReference type="InterPro" id="IPR036388">
    <property type="entry name" value="WH-like_DNA-bd_sf"/>
</dbReference>